<evidence type="ECO:0000259" key="1">
    <source>
        <dbReference type="Pfam" id="PF00501"/>
    </source>
</evidence>
<feature type="domain" description="AMP-dependent synthetase/ligase" evidence="1">
    <location>
        <begin position="138"/>
        <end position="524"/>
    </location>
</feature>
<dbReference type="EMBL" id="PZQS01000008">
    <property type="protein sequence ID" value="PVD26318.1"/>
    <property type="molecule type" value="Genomic_DNA"/>
</dbReference>
<dbReference type="PANTHER" id="PTHR42814:SF3">
    <property type="entry name" value="BETA-N-ACETYLHEXOSAMINIDASE"/>
    <property type="match status" value="1"/>
</dbReference>
<proteinExistence type="predicted"/>
<reference evidence="3 4" key="1">
    <citation type="submission" date="2018-04" db="EMBL/GenBank/DDBJ databases">
        <title>The genome of golden apple snail Pomacea canaliculata provides insight into stress tolerance and invasive adaptation.</title>
        <authorList>
            <person name="Liu C."/>
            <person name="Liu B."/>
            <person name="Ren Y."/>
            <person name="Zhang Y."/>
            <person name="Wang H."/>
            <person name="Li S."/>
            <person name="Jiang F."/>
            <person name="Yin L."/>
            <person name="Zhang G."/>
            <person name="Qian W."/>
            <person name="Fan W."/>
        </authorList>
    </citation>
    <scope>NUCLEOTIDE SEQUENCE [LARGE SCALE GENOMIC DNA]</scope>
    <source>
        <strain evidence="3">SZHN2017</strain>
        <tissue evidence="3">Muscle</tissue>
    </source>
</reference>
<dbReference type="CDD" id="cd04433">
    <property type="entry name" value="AFD_class_I"/>
    <property type="match status" value="1"/>
</dbReference>
<dbReference type="Gene3D" id="3.30.300.30">
    <property type="match status" value="1"/>
</dbReference>
<dbReference type="STRING" id="400727.A0A2T7NYR6"/>
<dbReference type="InterPro" id="IPR020845">
    <property type="entry name" value="AMP-binding_CS"/>
</dbReference>
<dbReference type="OrthoDB" id="10253115at2759"/>
<dbReference type="Proteomes" id="UP000245119">
    <property type="component" value="Linkage Group LG8"/>
</dbReference>
<dbReference type="InterPro" id="IPR045851">
    <property type="entry name" value="AMP-bd_C_sf"/>
</dbReference>
<dbReference type="PROSITE" id="PS00455">
    <property type="entry name" value="AMP_BINDING"/>
    <property type="match status" value="1"/>
</dbReference>
<evidence type="ECO:0000259" key="2">
    <source>
        <dbReference type="Pfam" id="PF13193"/>
    </source>
</evidence>
<keyword evidence="4" id="KW-1185">Reference proteome</keyword>
<organism evidence="3 4">
    <name type="scientific">Pomacea canaliculata</name>
    <name type="common">Golden apple snail</name>
    <dbReference type="NCBI Taxonomy" id="400727"/>
    <lineage>
        <taxon>Eukaryota</taxon>
        <taxon>Metazoa</taxon>
        <taxon>Spiralia</taxon>
        <taxon>Lophotrochozoa</taxon>
        <taxon>Mollusca</taxon>
        <taxon>Gastropoda</taxon>
        <taxon>Caenogastropoda</taxon>
        <taxon>Architaenioglossa</taxon>
        <taxon>Ampullarioidea</taxon>
        <taxon>Ampullariidae</taxon>
        <taxon>Pomacea</taxon>
    </lineage>
</organism>
<dbReference type="AlphaFoldDB" id="A0A2T7NYR6"/>
<dbReference type="InterPro" id="IPR025110">
    <property type="entry name" value="AMP-bd_C"/>
</dbReference>
<dbReference type="Pfam" id="PF00501">
    <property type="entry name" value="AMP-binding"/>
    <property type="match status" value="1"/>
</dbReference>
<evidence type="ECO:0008006" key="5">
    <source>
        <dbReference type="Google" id="ProtNLM"/>
    </source>
</evidence>
<protein>
    <recommendedName>
        <fullName evidence="5">AMP-dependent synthetase/ligase domain-containing protein</fullName>
    </recommendedName>
</protein>
<dbReference type="PANTHER" id="PTHR42814">
    <property type="entry name" value="AMP-BINDING DOMAIN-CONTAINING PROTEIN"/>
    <property type="match status" value="1"/>
</dbReference>
<name>A0A2T7NYR6_POMCA</name>
<dbReference type="Pfam" id="PF13193">
    <property type="entry name" value="AMP-binding_C"/>
    <property type="match status" value="1"/>
</dbReference>
<sequence length="681" mass="74506">MSQVSPVQNLGGSTKCRMERQNFVGETPQNSSQVPDKEYRLLYLSFSQHILIALDGVIPGGGPPTRKHPNSLDPEKVKNSYYIRAKRGDSAQISAVNCLWYCNARYRRLIGYLVGLTPDVISIHVMDLPGETVPELLAHWAGVDGDTEAFVTVSADGGERRALTRREVYDLSRSFASRLYERGVRKGHVICVSLPNSLERLVADFGTILVGATTQNGQILRADGEDFVRALNSTKAYAVVLNPEAEHGAWQILRRFISSPAGEVQCPELLYLRHIIVCTRSQNNDLDFLAQLRAVPPAPVTTLPRVEASDIAVIFATSGSTGFSKLAPQRHSNLLHIMRQVQRISQLCSGERFINCSLLGWAAGFPLWYLGCGSTRVFVDCFAGFPQDMAAAIWHCVQQEKCVYAFLTPMYVAAILDRKNLWQRAGAWRLRGINVAGQPMKRAVVAAAVGAFCDAVDINYGTTECGVIATGRVTAESSSSYVDGLTGPPAFGVDLRIVDEDLKDVPMGQTGEVLARSPALYGSYIDNPEASARSFTPDGWFRTDDVGYQLPDDGRVVHLGRRSDAISRGVYLCYPGWLETLLCRAPGVADVCVVPVPDQVLHHEICACIVPAEDPPPSDFIATLRDYADSQLLTTQGDAQHMAPKYYIIVDKLALTPTGKISRKIMAELAATRLGMVPNSS</sequence>
<feature type="domain" description="AMP-binding enzyme C-terminal" evidence="2">
    <location>
        <begin position="578"/>
        <end position="660"/>
    </location>
</feature>
<comment type="caution">
    <text evidence="3">The sequence shown here is derived from an EMBL/GenBank/DDBJ whole genome shotgun (WGS) entry which is preliminary data.</text>
</comment>
<dbReference type="Gene3D" id="3.40.50.12780">
    <property type="entry name" value="N-terminal domain of ligase-like"/>
    <property type="match status" value="1"/>
</dbReference>
<dbReference type="SUPFAM" id="SSF56801">
    <property type="entry name" value="Acetyl-CoA synthetase-like"/>
    <property type="match status" value="1"/>
</dbReference>
<evidence type="ECO:0000313" key="3">
    <source>
        <dbReference type="EMBL" id="PVD26318.1"/>
    </source>
</evidence>
<dbReference type="InterPro" id="IPR000873">
    <property type="entry name" value="AMP-dep_synth/lig_dom"/>
</dbReference>
<evidence type="ECO:0000313" key="4">
    <source>
        <dbReference type="Proteomes" id="UP000245119"/>
    </source>
</evidence>
<dbReference type="InterPro" id="IPR042099">
    <property type="entry name" value="ANL_N_sf"/>
</dbReference>
<accession>A0A2T7NYR6</accession>
<gene>
    <name evidence="3" type="ORF">C0Q70_13989</name>
</gene>